<accession>A0A4Z1P978</accession>
<dbReference type="AlphaFoldDB" id="A0A4Z1P978"/>
<feature type="region of interest" description="Disordered" evidence="1">
    <location>
        <begin position="1"/>
        <end position="42"/>
    </location>
</feature>
<gene>
    <name evidence="2" type="ORF">E6O75_ATG03135</name>
</gene>
<evidence type="ECO:0000256" key="1">
    <source>
        <dbReference type="SAM" id="MobiDB-lite"/>
    </source>
</evidence>
<evidence type="ECO:0000313" key="3">
    <source>
        <dbReference type="Proteomes" id="UP000298493"/>
    </source>
</evidence>
<proteinExistence type="predicted"/>
<comment type="caution">
    <text evidence="2">The sequence shown here is derived from an EMBL/GenBank/DDBJ whole genome shotgun (WGS) entry which is preliminary data.</text>
</comment>
<reference evidence="2 3" key="1">
    <citation type="submission" date="2019-04" db="EMBL/GenBank/DDBJ databases">
        <title>High contiguity whole genome sequence and gene annotation resource for two Venturia nashicola isolates.</title>
        <authorList>
            <person name="Prokchorchik M."/>
            <person name="Won K."/>
            <person name="Lee Y."/>
            <person name="Choi E.D."/>
            <person name="Segonzac C."/>
            <person name="Sohn K.H."/>
        </authorList>
    </citation>
    <scope>NUCLEOTIDE SEQUENCE [LARGE SCALE GENOMIC DNA]</scope>
    <source>
        <strain evidence="2 3">PRI2</strain>
    </source>
</reference>
<name>A0A4Z1P978_9PEZI</name>
<sequence length="161" mass="16263">MVESSPEGGAEDGAELPVPFDASEPPEVSGNGGKLPASALPSPGEVDVLPLLSLELDDGGEADPLLSLELDDGGEADPLLSLRLTSENMGCLALIDIPAIESLDPAGDSGGVAEVSGFGLPLPISIPSMESSPADFAGDAELASLDVDAGDESDGRLWRRI</sequence>
<dbReference type="Proteomes" id="UP000298493">
    <property type="component" value="Unassembled WGS sequence"/>
</dbReference>
<keyword evidence="3" id="KW-1185">Reference proteome</keyword>
<protein>
    <submittedName>
        <fullName evidence="2">Uncharacterized protein</fullName>
    </submittedName>
</protein>
<dbReference type="EMBL" id="SNSC02000006">
    <property type="protein sequence ID" value="TID23499.1"/>
    <property type="molecule type" value="Genomic_DNA"/>
</dbReference>
<organism evidence="2 3">
    <name type="scientific">Venturia nashicola</name>
    <dbReference type="NCBI Taxonomy" id="86259"/>
    <lineage>
        <taxon>Eukaryota</taxon>
        <taxon>Fungi</taxon>
        <taxon>Dikarya</taxon>
        <taxon>Ascomycota</taxon>
        <taxon>Pezizomycotina</taxon>
        <taxon>Dothideomycetes</taxon>
        <taxon>Pleosporomycetidae</taxon>
        <taxon>Venturiales</taxon>
        <taxon>Venturiaceae</taxon>
        <taxon>Venturia</taxon>
    </lineage>
</organism>
<evidence type="ECO:0000313" key="2">
    <source>
        <dbReference type="EMBL" id="TID23499.1"/>
    </source>
</evidence>